<dbReference type="Pfam" id="PF19054">
    <property type="entry name" value="DUF5753"/>
    <property type="match status" value="1"/>
</dbReference>
<dbReference type="GO" id="GO:0003677">
    <property type="term" value="F:DNA binding"/>
    <property type="evidence" value="ECO:0007669"/>
    <property type="project" value="InterPro"/>
</dbReference>
<evidence type="ECO:0000259" key="1">
    <source>
        <dbReference type="PROSITE" id="PS50943"/>
    </source>
</evidence>
<dbReference type="Pfam" id="PF13560">
    <property type="entry name" value="HTH_31"/>
    <property type="match status" value="1"/>
</dbReference>
<dbReference type="SMART" id="SM00530">
    <property type="entry name" value="HTH_XRE"/>
    <property type="match status" value="1"/>
</dbReference>
<protein>
    <submittedName>
        <fullName evidence="2">Transcriptional regulator</fullName>
    </submittedName>
</protein>
<dbReference type="InterPro" id="IPR010982">
    <property type="entry name" value="Lambda_DNA-bd_dom_sf"/>
</dbReference>
<accession>A0A8J3BT99</accession>
<proteinExistence type="predicted"/>
<dbReference type="Proteomes" id="UP000662200">
    <property type="component" value="Unassembled WGS sequence"/>
</dbReference>
<dbReference type="Gene3D" id="1.10.260.40">
    <property type="entry name" value="lambda repressor-like DNA-binding domains"/>
    <property type="match status" value="1"/>
</dbReference>
<evidence type="ECO:0000313" key="2">
    <source>
        <dbReference type="EMBL" id="GGK39929.1"/>
    </source>
</evidence>
<feature type="domain" description="HTH cro/C1-type" evidence="1">
    <location>
        <begin position="19"/>
        <end position="59"/>
    </location>
</feature>
<gene>
    <name evidence="2" type="ORF">GCM10010124_35750</name>
</gene>
<dbReference type="SUPFAM" id="SSF47413">
    <property type="entry name" value="lambda repressor-like DNA-binding domains"/>
    <property type="match status" value="1"/>
</dbReference>
<sequence length="282" mass="31999">MSSPYCAIEDSRRELGVRLRTIRKSSGLTGRTLARLTGIHFTKVSRIENGTQAPTEQNIAHWCHHCGADDQLPDLIATLRAVDSAYVEWKTRAKAGMKRTGGPGSMALYKNTKIFRIHEPLMLPGIFQTEPYMRGVLKFWYEFLDAPWDMDETVSFRQSRAHVALDPSKRLAVVLYEEAIHARYTDQLGDHEQQLTHLLWIMRLPFVRLGIIPAGQPKFGVDAVGFWIHDSDCVIIATPSAELKVVRPQEIAQYERLFELLQESAVHGPEAKAIVLRAIERL</sequence>
<reference evidence="2" key="2">
    <citation type="submission" date="2020-09" db="EMBL/GenBank/DDBJ databases">
        <authorList>
            <person name="Sun Q."/>
            <person name="Ohkuma M."/>
        </authorList>
    </citation>
    <scope>NUCLEOTIDE SEQUENCE</scope>
    <source>
        <strain evidence="2">JCM 3091</strain>
    </source>
</reference>
<reference evidence="2" key="1">
    <citation type="journal article" date="2014" name="Int. J. Syst. Evol. Microbiol.">
        <title>Complete genome sequence of Corynebacterium casei LMG S-19264T (=DSM 44701T), isolated from a smear-ripened cheese.</title>
        <authorList>
            <consortium name="US DOE Joint Genome Institute (JGI-PGF)"/>
            <person name="Walter F."/>
            <person name="Albersmeier A."/>
            <person name="Kalinowski J."/>
            <person name="Ruckert C."/>
        </authorList>
    </citation>
    <scope>NUCLEOTIDE SEQUENCE</scope>
    <source>
        <strain evidence="2">JCM 3091</strain>
    </source>
</reference>
<dbReference type="AlphaFoldDB" id="A0A8J3BT99"/>
<organism evidence="2 3">
    <name type="scientific">Pilimelia terevasa</name>
    <dbReference type="NCBI Taxonomy" id="53372"/>
    <lineage>
        <taxon>Bacteria</taxon>
        <taxon>Bacillati</taxon>
        <taxon>Actinomycetota</taxon>
        <taxon>Actinomycetes</taxon>
        <taxon>Micromonosporales</taxon>
        <taxon>Micromonosporaceae</taxon>
        <taxon>Pilimelia</taxon>
    </lineage>
</organism>
<dbReference type="EMBL" id="BMQC01000016">
    <property type="protein sequence ID" value="GGK39929.1"/>
    <property type="molecule type" value="Genomic_DNA"/>
</dbReference>
<dbReference type="InterPro" id="IPR001387">
    <property type="entry name" value="Cro/C1-type_HTH"/>
</dbReference>
<evidence type="ECO:0000313" key="3">
    <source>
        <dbReference type="Proteomes" id="UP000662200"/>
    </source>
</evidence>
<keyword evidence="3" id="KW-1185">Reference proteome</keyword>
<dbReference type="CDD" id="cd00093">
    <property type="entry name" value="HTH_XRE"/>
    <property type="match status" value="1"/>
</dbReference>
<dbReference type="InterPro" id="IPR043917">
    <property type="entry name" value="DUF5753"/>
</dbReference>
<comment type="caution">
    <text evidence="2">The sequence shown here is derived from an EMBL/GenBank/DDBJ whole genome shotgun (WGS) entry which is preliminary data.</text>
</comment>
<dbReference type="PROSITE" id="PS50943">
    <property type="entry name" value="HTH_CROC1"/>
    <property type="match status" value="1"/>
</dbReference>
<name>A0A8J3BT99_9ACTN</name>